<feature type="binding site" evidence="13">
    <location>
        <begin position="90"/>
        <end position="100"/>
    </location>
    <ligand>
        <name>ATP</name>
        <dbReference type="ChEBI" id="CHEBI:30616"/>
    </ligand>
</feature>
<evidence type="ECO:0000256" key="2">
    <source>
        <dbReference type="ARBA" id="ARBA00007370"/>
    </source>
</evidence>
<feature type="domain" description="GHMP kinase N-terminal" evidence="14">
    <location>
        <begin position="61"/>
        <end position="143"/>
    </location>
</feature>
<evidence type="ECO:0000256" key="1">
    <source>
        <dbReference type="ARBA" id="ARBA00005015"/>
    </source>
</evidence>
<dbReference type="PRINTS" id="PR00958">
    <property type="entry name" value="HOMSERKINASE"/>
</dbReference>
<evidence type="ECO:0000256" key="11">
    <source>
        <dbReference type="ARBA" id="ARBA00049375"/>
    </source>
</evidence>
<dbReference type="InterPro" id="IPR006204">
    <property type="entry name" value="GHMP_kinase_N_dom"/>
</dbReference>
<evidence type="ECO:0000256" key="7">
    <source>
        <dbReference type="ARBA" id="ARBA00022697"/>
    </source>
</evidence>
<dbReference type="EMBL" id="UPPP01000061">
    <property type="protein sequence ID" value="VBB06157.1"/>
    <property type="molecule type" value="Genomic_DNA"/>
</dbReference>
<protein>
    <recommendedName>
        <fullName evidence="4 13">Homoserine kinase</fullName>
        <shortName evidence="13">HK</shortName>
        <shortName evidence="13">HSK</shortName>
        <ecNumber evidence="3 13">2.7.1.39</ecNumber>
    </recommendedName>
</protein>
<dbReference type="NCBIfam" id="TIGR00191">
    <property type="entry name" value="thrB"/>
    <property type="match status" value="1"/>
</dbReference>
<evidence type="ECO:0000256" key="6">
    <source>
        <dbReference type="ARBA" id="ARBA00022679"/>
    </source>
</evidence>
<keyword evidence="6 13" id="KW-0808">Transferase</keyword>
<reference evidence="16 17" key="1">
    <citation type="submission" date="2018-06" db="EMBL/GenBank/DDBJ databases">
        <authorList>
            <person name="Strepis N."/>
        </authorList>
    </citation>
    <scope>NUCLEOTIDE SEQUENCE [LARGE SCALE GENOMIC DNA]</scope>
    <source>
        <strain evidence="16">LUCI</strain>
    </source>
</reference>
<dbReference type="EC" id="2.7.1.39" evidence="3 13"/>
<dbReference type="SUPFAM" id="SSF54211">
    <property type="entry name" value="Ribosomal protein S5 domain 2-like"/>
    <property type="match status" value="1"/>
</dbReference>
<comment type="similarity">
    <text evidence="2 13">Belongs to the GHMP kinase family. Homoserine kinase subfamily.</text>
</comment>
<organism evidence="16 17">
    <name type="scientific">Lucifera butyrica</name>
    <dbReference type="NCBI Taxonomy" id="1351585"/>
    <lineage>
        <taxon>Bacteria</taxon>
        <taxon>Bacillati</taxon>
        <taxon>Bacillota</taxon>
        <taxon>Negativicutes</taxon>
        <taxon>Veillonellales</taxon>
        <taxon>Veillonellaceae</taxon>
        <taxon>Lucifera</taxon>
    </lineage>
</organism>
<comment type="subcellular location">
    <subcellularLocation>
        <location evidence="13">Cytoplasm</location>
    </subcellularLocation>
</comment>
<feature type="domain" description="GHMP kinase C-terminal" evidence="15">
    <location>
        <begin position="215"/>
        <end position="276"/>
    </location>
</feature>
<evidence type="ECO:0000256" key="5">
    <source>
        <dbReference type="ARBA" id="ARBA00022605"/>
    </source>
</evidence>
<keyword evidence="17" id="KW-1185">Reference proteome</keyword>
<dbReference type="Pfam" id="PF08544">
    <property type="entry name" value="GHMP_kinases_C"/>
    <property type="match status" value="1"/>
</dbReference>
<comment type="pathway">
    <text evidence="1 13">Amino-acid biosynthesis; L-threonine biosynthesis; L-threonine from L-aspartate: step 4/5.</text>
</comment>
<dbReference type="PIRSF" id="PIRSF000676">
    <property type="entry name" value="Homoser_kin"/>
    <property type="match status" value="1"/>
</dbReference>
<keyword evidence="13" id="KW-0963">Cytoplasm</keyword>
<dbReference type="OrthoDB" id="9769912at2"/>
<name>A0A498R5P6_9FIRM</name>
<accession>A0A498R5P6</accession>
<dbReference type="InterPro" id="IPR020568">
    <property type="entry name" value="Ribosomal_Su5_D2-typ_SF"/>
</dbReference>
<dbReference type="UniPathway" id="UPA00050">
    <property type="reaction ID" value="UER00064"/>
</dbReference>
<dbReference type="GO" id="GO:0005737">
    <property type="term" value="C:cytoplasm"/>
    <property type="evidence" value="ECO:0007669"/>
    <property type="project" value="UniProtKB-SubCell"/>
</dbReference>
<evidence type="ECO:0000313" key="16">
    <source>
        <dbReference type="EMBL" id="VBB06157.1"/>
    </source>
</evidence>
<proteinExistence type="inferred from homology"/>
<dbReference type="NCBIfam" id="NF002288">
    <property type="entry name" value="PRK01212.1-4"/>
    <property type="match status" value="1"/>
</dbReference>
<dbReference type="HAMAP" id="MF_00384">
    <property type="entry name" value="Homoser_kinase"/>
    <property type="match status" value="1"/>
</dbReference>
<dbReference type="RefSeq" id="WP_122627109.1">
    <property type="nucleotide sequence ID" value="NZ_UPPP01000061.1"/>
</dbReference>
<evidence type="ECO:0000256" key="8">
    <source>
        <dbReference type="ARBA" id="ARBA00022741"/>
    </source>
</evidence>
<comment type="function">
    <text evidence="12 13">Catalyzes the ATP-dependent phosphorylation of L-homoserine to L-homoserine phosphate.</text>
</comment>
<sequence length="301" mass="31590">MGTLVKVRVPGTTANCGPGFDSIGMACTIYNELELTLSGRERLSIEVCGEGAGMIPCDEHNIALQAIQAVLTRVGTKERGIVLRMENTIPLARGLGSSAAAIVAGLVAANVATGNQLSREEIFNMATQIEGHPDNVAPALYGGITLSVVEGKNAHCLNFTPPAELKLVVAIPAFGLSTQVARQVLPDAVSLEDAVFNISRAALLIGALTQGKLDFLQYALPDRIHQPYREKLIPGMAAVFQSAIQAGALGAAISGAGPCLVAFTRQNCDTIGEAMVAAFEKHEVVSRYIVMDIDLRGAVVI</sequence>
<dbReference type="InterPro" id="IPR036554">
    <property type="entry name" value="GHMP_kinase_C_sf"/>
</dbReference>
<dbReference type="InterPro" id="IPR006203">
    <property type="entry name" value="GHMP_knse_ATP-bd_CS"/>
</dbReference>
<gene>
    <name evidence="13" type="primary">thrB</name>
    <name evidence="16" type="ORF">LUCI_1373</name>
</gene>
<dbReference type="PANTHER" id="PTHR20861">
    <property type="entry name" value="HOMOSERINE/4-DIPHOSPHOCYTIDYL-2-C-METHYL-D-ERYTHRITOL KINASE"/>
    <property type="match status" value="1"/>
</dbReference>
<evidence type="ECO:0000256" key="10">
    <source>
        <dbReference type="ARBA" id="ARBA00022840"/>
    </source>
</evidence>
<evidence type="ECO:0000259" key="15">
    <source>
        <dbReference type="Pfam" id="PF08544"/>
    </source>
</evidence>
<dbReference type="GO" id="GO:0004413">
    <property type="term" value="F:homoserine kinase activity"/>
    <property type="evidence" value="ECO:0007669"/>
    <property type="project" value="UniProtKB-UniRule"/>
</dbReference>
<dbReference type="GO" id="GO:0005524">
    <property type="term" value="F:ATP binding"/>
    <property type="evidence" value="ECO:0007669"/>
    <property type="project" value="UniProtKB-UniRule"/>
</dbReference>
<dbReference type="Gene3D" id="3.30.70.890">
    <property type="entry name" value="GHMP kinase, C-terminal domain"/>
    <property type="match status" value="1"/>
</dbReference>
<dbReference type="SUPFAM" id="SSF55060">
    <property type="entry name" value="GHMP Kinase, C-terminal domain"/>
    <property type="match status" value="1"/>
</dbReference>
<evidence type="ECO:0000313" key="17">
    <source>
        <dbReference type="Proteomes" id="UP000277811"/>
    </source>
</evidence>
<keyword evidence="5 13" id="KW-0028">Amino-acid biosynthesis</keyword>
<dbReference type="GO" id="GO:0009088">
    <property type="term" value="P:threonine biosynthetic process"/>
    <property type="evidence" value="ECO:0007669"/>
    <property type="project" value="UniProtKB-UniRule"/>
</dbReference>
<evidence type="ECO:0000256" key="12">
    <source>
        <dbReference type="ARBA" id="ARBA00049954"/>
    </source>
</evidence>
<dbReference type="PANTHER" id="PTHR20861:SF1">
    <property type="entry name" value="HOMOSERINE KINASE"/>
    <property type="match status" value="1"/>
</dbReference>
<keyword evidence="9 13" id="KW-0418">Kinase</keyword>
<evidence type="ECO:0000256" key="9">
    <source>
        <dbReference type="ARBA" id="ARBA00022777"/>
    </source>
</evidence>
<evidence type="ECO:0000256" key="13">
    <source>
        <dbReference type="HAMAP-Rule" id="MF_00384"/>
    </source>
</evidence>
<dbReference type="InterPro" id="IPR000870">
    <property type="entry name" value="Homoserine_kinase"/>
</dbReference>
<dbReference type="InterPro" id="IPR014721">
    <property type="entry name" value="Ribsml_uS5_D2-typ_fold_subgr"/>
</dbReference>
<comment type="catalytic activity">
    <reaction evidence="11 13">
        <text>L-homoserine + ATP = O-phospho-L-homoserine + ADP + H(+)</text>
        <dbReference type="Rhea" id="RHEA:13985"/>
        <dbReference type="ChEBI" id="CHEBI:15378"/>
        <dbReference type="ChEBI" id="CHEBI:30616"/>
        <dbReference type="ChEBI" id="CHEBI:57476"/>
        <dbReference type="ChEBI" id="CHEBI:57590"/>
        <dbReference type="ChEBI" id="CHEBI:456216"/>
        <dbReference type="EC" id="2.7.1.39"/>
    </reaction>
</comment>
<evidence type="ECO:0000256" key="4">
    <source>
        <dbReference type="ARBA" id="ARBA00017858"/>
    </source>
</evidence>
<dbReference type="AlphaFoldDB" id="A0A498R5P6"/>
<dbReference type="Pfam" id="PF00288">
    <property type="entry name" value="GHMP_kinases_N"/>
    <property type="match status" value="1"/>
</dbReference>
<dbReference type="Gene3D" id="3.30.230.10">
    <property type="match status" value="1"/>
</dbReference>
<evidence type="ECO:0000259" key="14">
    <source>
        <dbReference type="Pfam" id="PF00288"/>
    </source>
</evidence>
<keyword evidence="7 13" id="KW-0791">Threonine biosynthesis</keyword>
<dbReference type="InterPro" id="IPR013750">
    <property type="entry name" value="GHMP_kinase_C_dom"/>
</dbReference>
<evidence type="ECO:0000256" key="3">
    <source>
        <dbReference type="ARBA" id="ARBA00012078"/>
    </source>
</evidence>
<dbReference type="PROSITE" id="PS00627">
    <property type="entry name" value="GHMP_KINASES_ATP"/>
    <property type="match status" value="1"/>
</dbReference>
<keyword evidence="10 13" id="KW-0067">ATP-binding</keyword>
<dbReference type="Proteomes" id="UP000277811">
    <property type="component" value="Unassembled WGS sequence"/>
</dbReference>
<keyword evidence="8 13" id="KW-0547">Nucleotide-binding</keyword>